<proteinExistence type="predicted"/>
<reference evidence="1 2" key="1">
    <citation type="submission" date="2021-03" db="EMBL/GenBank/DDBJ databases">
        <authorList>
            <person name="Kim M.K."/>
        </authorList>
    </citation>
    <scope>NUCLEOTIDE SEQUENCE [LARGE SCALE GENOMIC DNA]</scope>
    <source>
        <strain evidence="1 2">BT442</strain>
    </source>
</reference>
<protein>
    <submittedName>
        <fullName evidence="1">Uncharacterized protein</fullName>
    </submittedName>
</protein>
<evidence type="ECO:0000313" key="1">
    <source>
        <dbReference type="EMBL" id="MBO2010867.1"/>
    </source>
</evidence>
<keyword evidence="2" id="KW-1185">Reference proteome</keyword>
<sequence>MKTHVNGQAAARTAAPTAQAQRLADLRFMVLDAVTYSPYATADEKARTAASVARCQDETTLLKWYANVLTVISDRELAPPVFATTEQKQEIIKLLNYPAVSRPTKTKVLRGINCLTETQAVDLIAQLTAVAFPEPTPPTRPAGAGLVVNRRGQLAVAALLSYASRAVSRGGVATSYGQAA</sequence>
<evidence type="ECO:0000313" key="2">
    <source>
        <dbReference type="Proteomes" id="UP000664369"/>
    </source>
</evidence>
<gene>
    <name evidence="1" type="ORF">J4E00_17540</name>
</gene>
<dbReference type="Proteomes" id="UP000664369">
    <property type="component" value="Unassembled WGS sequence"/>
</dbReference>
<name>A0ABS3QI69_9BACT</name>
<organism evidence="1 2">
    <name type="scientific">Hymenobacter negativus</name>
    <dbReference type="NCBI Taxonomy" id="2795026"/>
    <lineage>
        <taxon>Bacteria</taxon>
        <taxon>Pseudomonadati</taxon>
        <taxon>Bacteroidota</taxon>
        <taxon>Cytophagia</taxon>
        <taxon>Cytophagales</taxon>
        <taxon>Hymenobacteraceae</taxon>
        <taxon>Hymenobacter</taxon>
    </lineage>
</organism>
<comment type="caution">
    <text evidence="1">The sequence shown here is derived from an EMBL/GenBank/DDBJ whole genome shotgun (WGS) entry which is preliminary data.</text>
</comment>
<dbReference type="RefSeq" id="WP_208176518.1">
    <property type="nucleotide sequence ID" value="NZ_JAGETZ010000008.1"/>
</dbReference>
<dbReference type="EMBL" id="JAGETZ010000008">
    <property type="protein sequence ID" value="MBO2010867.1"/>
    <property type="molecule type" value="Genomic_DNA"/>
</dbReference>
<accession>A0ABS3QI69</accession>